<dbReference type="Gene3D" id="3.40.50.2300">
    <property type="match status" value="2"/>
</dbReference>
<comment type="caution">
    <text evidence="2">The sequence shown here is derived from an EMBL/GenBank/DDBJ whole genome shotgun (WGS) entry which is preliminary data.</text>
</comment>
<dbReference type="CDD" id="cd00118">
    <property type="entry name" value="LysM"/>
    <property type="match status" value="3"/>
</dbReference>
<dbReference type="InterPro" id="IPR028082">
    <property type="entry name" value="Peripla_BP_I"/>
</dbReference>
<name>A0ABU2Y3Q1_9FLAO</name>
<evidence type="ECO:0000259" key="1">
    <source>
        <dbReference type="PROSITE" id="PS51782"/>
    </source>
</evidence>
<accession>A0ABU2Y3Q1</accession>
<sequence>MKKFGVLVFMVLFVVFNSFSQQKKYISYTVKVGETMKSIAKDNNMKQKDLLRLNPDVAKKPKANTVIIIPNRAFVEGVVDSEGLHTVQRKETLFSIAQKYGVTVEAIKKVNNLTGDYLSTGRIIRIPDASEVEKMIVEEEIDPNAIMHLVVKDDTVYNITKKYSITEEELYGMNPALEDGLKLGMNLKVGEKEDERELEDLNLFVDEVTNKPLNVLLMLPYKLKSFDFEDEEFEWDNRLLNIVTDFHSGALVALDSLRAQGMNVSLDVVDTENNAGKVSTIANSYDFDEVDAIVGPLFMNKAKQVSKTLNDVPVIAPIYSKSQASISDNNLIKVAPNKELLEAKIEQHLVATYTNEKVIIVGDNSNASAIRINRVKELLSTHDSIGEITIIKPIGGYIAKDRFIEVIDTIQKKNWVILLSDDNIVTNDAVNNLGTLPLENREIQMFAPQKGNNYKDVMNEHLARLNFTYASTEFNNVASSAYANFQGMYRQKYHVRPSDYAKRGFDVMYDTLLRLSSGEDFNEGATLGVSERVLTKFDYKKRLFGSTENKGIYLLQYQSDLSLIELN</sequence>
<dbReference type="InterPro" id="IPR018392">
    <property type="entry name" value="LysM"/>
</dbReference>
<proteinExistence type="predicted"/>
<dbReference type="Pfam" id="PF01476">
    <property type="entry name" value="LysM"/>
    <property type="match status" value="3"/>
</dbReference>
<dbReference type="PROSITE" id="PS51782">
    <property type="entry name" value="LYSM"/>
    <property type="match status" value="2"/>
</dbReference>
<gene>
    <name evidence="2" type="ORF">RM519_06025</name>
</gene>
<protein>
    <submittedName>
        <fullName evidence="2">LysM peptidoglycan-binding domain-containing protein</fullName>
    </submittedName>
</protein>
<dbReference type="SUPFAM" id="SSF54106">
    <property type="entry name" value="LysM domain"/>
    <property type="match status" value="3"/>
</dbReference>
<reference evidence="2 3" key="1">
    <citation type="submission" date="2023-09" db="EMBL/GenBank/DDBJ databases">
        <authorList>
            <person name="Rey-Velasco X."/>
        </authorList>
    </citation>
    <scope>NUCLEOTIDE SEQUENCE [LARGE SCALE GENOMIC DNA]</scope>
    <source>
        <strain evidence="2 3">P050</strain>
    </source>
</reference>
<dbReference type="EMBL" id="JAVRHV010000002">
    <property type="protein sequence ID" value="MDT0552796.1"/>
    <property type="molecule type" value="Genomic_DNA"/>
</dbReference>
<keyword evidence="3" id="KW-1185">Reference proteome</keyword>
<evidence type="ECO:0000313" key="2">
    <source>
        <dbReference type="EMBL" id="MDT0552796.1"/>
    </source>
</evidence>
<dbReference type="PANTHER" id="PTHR33734">
    <property type="entry name" value="LYSM DOMAIN-CONTAINING GPI-ANCHORED PROTEIN 2"/>
    <property type="match status" value="1"/>
</dbReference>
<dbReference type="SUPFAM" id="SSF53822">
    <property type="entry name" value="Periplasmic binding protein-like I"/>
    <property type="match status" value="1"/>
</dbReference>
<dbReference type="PANTHER" id="PTHR33734:SF22">
    <property type="entry name" value="MEMBRANE-BOUND LYTIC MUREIN TRANSGLYCOSYLASE D"/>
    <property type="match status" value="1"/>
</dbReference>
<dbReference type="InterPro" id="IPR036779">
    <property type="entry name" value="LysM_dom_sf"/>
</dbReference>
<dbReference type="Proteomes" id="UP001252186">
    <property type="component" value="Unassembled WGS sequence"/>
</dbReference>
<evidence type="ECO:0000313" key="3">
    <source>
        <dbReference type="Proteomes" id="UP001252186"/>
    </source>
</evidence>
<dbReference type="SMART" id="SM00257">
    <property type="entry name" value="LysM"/>
    <property type="match status" value="3"/>
</dbReference>
<dbReference type="Gene3D" id="3.10.350.10">
    <property type="entry name" value="LysM domain"/>
    <property type="match status" value="3"/>
</dbReference>
<dbReference type="RefSeq" id="WP_311592734.1">
    <property type="nucleotide sequence ID" value="NZ_JAVRHV010000002.1"/>
</dbReference>
<feature type="domain" description="LysM" evidence="1">
    <location>
        <begin position="26"/>
        <end position="69"/>
    </location>
</feature>
<organism evidence="2 3">
    <name type="scientific">Urechidicola vernalis</name>
    <dbReference type="NCBI Taxonomy" id="3075600"/>
    <lineage>
        <taxon>Bacteria</taxon>
        <taxon>Pseudomonadati</taxon>
        <taxon>Bacteroidota</taxon>
        <taxon>Flavobacteriia</taxon>
        <taxon>Flavobacteriales</taxon>
        <taxon>Flavobacteriaceae</taxon>
        <taxon>Urechidicola</taxon>
    </lineage>
</organism>
<feature type="domain" description="LysM" evidence="1">
    <location>
        <begin position="83"/>
        <end position="126"/>
    </location>
</feature>